<name>A0A1H8V9F4_9ACTN</name>
<dbReference type="EMBL" id="FOEE01000011">
    <property type="protein sequence ID" value="SEP11877.1"/>
    <property type="molecule type" value="Genomic_DNA"/>
</dbReference>
<keyword evidence="2" id="KW-1185">Reference proteome</keyword>
<gene>
    <name evidence="1" type="ORF">SAMN05660991_03351</name>
</gene>
<dbReference type="RefSeq" id="WP_211435692.1">
    <property type="nucleotide sequence ID" value="NZ_FOEE01000011.1"/>
</dbReference>
<organism evidence="1 2">
    <name type="scientific">Trujillonella endophytica</name>
    <dbReference type="NCBI Taxonomy" id="673521"/>
    <lineage>
        <taxon>Bacteria</taxon>
        <taxon>Bacillati</taxon>
        <taxon>Actinomycetota</taxon>
        <taxon>Actinomycetes</taxon>
        <taxon>Geodermatophilales</taxon>
        <taxon>Geodermatophilaceae</taxon>
        <taxon>Trujillonella</taxon>
    </lineage>
</organism>
<reference evidence="2" key="1">
    <citation type="submission" date="2016-10" db="EMBL/GenBank/DDBJ databases">
        <authorList>
            <person name="Varghese N."/>
            <person name="Submissions S."/>
        </authorList>
    </citation>
    <scope>NUCLEOTIDE SEQUENCE [LARGE SCALE GENOMIC DNA]</scope>
    <source>
        <strain evidence="2">DSM 45413</strain>
    </source>
</reference>
<proteinExistence type="predicted"/>
<evidence type="ECO:0008006" key="3">
    <source>
        <dbReference type="Google" id="ProtNLM"/>
    </source>
</evidence>
<dbReference type="Proteomes" id="UP000198960">
    <property type="component" value="Unassembled WGS sequence"/>
</dbReference>
<evidence type="ECO:0000313" key="2">
    <source>
        <dbReference type="Proteomes" id="UP000198960"/>
    </source>
</evidence>
<dbReference type="AlphaFoldDB" id="A0A1H8V9F4"/>
<sequence length="119" mass="12797">MTPDDVRAIALALPEVTDGDHHGRRAFRLGTRILATQWSPTQLNVMLDESGARAAEGGPCSLLWWGKQLSGVRVDLAVAGPGLVAELLEEAWARRAHARLLAERPAAERPAAETPVDEA</sequence>
<evidence type="ECO:0000313" key="1">
    <source>
        <dbReference type="EMBL" id="SEP11877.1"/>
    </source>
</evidence>
<dbReference type="STRING" id="673521.SAMN05660991_03351"/>
<accession>A0A1H8V9F4</accession>
<protein>
    <recommendedName>
        <fullName evidence="3">YjbR protein</fullName>
    </recommendedName>
</protein>